<name>A0A9Q0KXQ2_9MAGN</name>
<dbReference type="OrthoDB" id="120976at2759"/>
<keyword evidence="2" id="KW-1185">Reference proteome</keyword>
<dbReference type="Gene3D" id="3.80.10.10">
    <property type="entry name" value="Ribonuclease Inhibitor"/>
    <property type="match status" value="1"/>
</dbReference>
<reference evidence="1" key="1">
    <citation type="journal article" date="2023" name="Plant J.">
        <title>The genome of the king protea, Protea cynaroides.</title>
        <authorList>
            <person name="Chang J."/>
            <person name="Duong T.A."/>
            <person name="Schoeman C."/>
            <person name="Ma X."/>
            <person name="Roodt D."/>
            <person name="Barker N."/>
            <person name="Li Z."/>
            <person name="Van de Peer Y."/>
            <person name="Mizrachi E."/>
        </authorList>
    </citation>
    <scope>NUCLEOTIDE SEQUENCE</scope>
    <source>
        <tissue evidence="1">Young leaves</tissue>
    </source>
</reference>
<gene>
    <name evidence="1" type="ORF">NE237_009385</name>
</gene>
<organism evidence="1 2">
    <name type="scientific">Protea cynaroides</name>
    <dbReference type="NCBI Taxonomy" id="273540"/>
    <lineage>
        <taxon>Eukaryota</taxon>
        <taxon>Viridiplantae</taxon>
        <taxon>Streptophyta</taxon>
        <taxon>Embryophyta</taxon>
        <taxon>Tracheophyta</taxon>
        <taxon>Spermatophyta</taxon>
        <taxon>Magnoliopsida</taxon>
        <taxon>Proteales</taxon>
        <taxon>Proteaceae</taxon>
        <taxon>Protea</taxon>
    </lineage>
</organism>
<dbReference type="EMBL" id="JAMYWD010000002">
    <property type="protein sequence ID" value="KAJ4978605.1"/>
    <property type="molecule type" value="Genomic_DNA"/>
</dbReference>
<proteinExistence type="predicted"/>
<sequence>MFAAAGLTGLTHLDLFGTRITDYGTNSLRGLTALVSLNVSNSRITNGGLHHLKLLKNLRTLAMEPCKVTSSEIKKLQSTAFPNLIVVSASIKSSHWVFLKGFEAYPFTPPPPQPKEERTMDRFSSTVVTFTNIVNQEKIQWETIKTEVLSIYNELCTIRSLLENADEGTDNEDPARWQYLELEKVIHMAEAAILDNGLETACSGGRKPPFKRYACCKDLGLVMTLT</sequence>
<dbReference type="Proteomes" id="UP001141806">
    <property type="component" value="Unassembled WGS sequence"/>
</dbReference>
<accession>A0A9Q0KXQ2</accession>
<comment type="caution">
    <text evidence="1">The sequence shown here is derived from an EMBL/GenBank/DDBJ whole genome shotgun (WGS) entry which is preliminary data.</text>
</comment>
<evidence type="ECO:0000313" key="2">
    <source>
        <dbReference type="Proteomes" id="UP001141806"/>
    </source>
</evidence>
<protein>
    <submittedName>
        <fullName evidence="1">Uncharacterized protein</fullName>
    </submittedName>
</protein>
<evidence type="ECO:0000313" key="1">
    <source>
        <dbReference type="EMBL" id="KAJ4978605.1"/>
    </source>
</evidence>
<dbReference type="InterPro" id="IPR032675">
    <property type="entry name" value="LRR_dom_sf"/>
</dbReference>
<dbReference type="SUPFAM" id="SSF52047">
    <property type="entry name" value="RNI-like"/>
    <property type="match status" value="1"/>
</dbReference>
<dbReference type="AlphaFoldDB" id="A0A9Q0KXQ2"/>